<name>A0ABU2N537_9PSEU</name>
<comment type="caution">
    <text evidence="3">The sequence shown here is derived from an EMBL/GenBank/DDBJ whole genome shotgun (WGS) entry which is preliminary data.</text>
</comment>
<reference evidence="4" key="1">
    <citation type="submission" date="2023-07" db="EMBL/GenBank/DDBJ databases">
        <title>30 novel species of actinomycetes from the DSMZ collection.</title>
        <authorList>
            <person name="Nouioui I."/>
        </authorList>
    </citation>
    <scope>NUCLEOTIDE SEQUENCE [LARGE SCALE GENOMIC DNA]</scope>
    <source>
        <strain evidence="4">DSM 45834</strain>
    </source>
</reference>
<keyword evidence="4" id="KW-1185">Reference proteome</keyword>
<dbReference type="SUPFAM" id="SSF51905">
    <property type="entry name" value="FAD/NAD(P)-binding domain"/>
    <property type="match status" value="1"/>
</dbReference>
<evidence type="ECO:0000259" key="2">
    <source>
        <dbReference type="Pfam" id="PF01494"/>
    </source>
</evidence>
<dbReference type="PANTHER" id="PTHR43476:SF5">
    <property type="entry name" value="FAD-DEPENDENT MONOOXYGENASE"/>
    <property type="match status" value="1"/>
</dbReference>
<dbReference type="InterPro" id="IPR002938">
    <property type="entry name" value="FAD-bd"/>
</dbReference>
<accession>A0ABU2N537</accession>
<proteinExistence type="predicted"/>
<dbReference type="RefSeq" id="WP_311555009.1">
    <property type="nucleotide sequence ID" value="NZ_JAVREJ010000003.1"/>
</dbReference>
<sequence length="421" mass="45748">MAAHDRTLPDSTTCVIAGCGPAGAMLGLLLARAGVGVVVLEKHPDFFRDFRGDTVHASTLQILDDLDLTEAFARVPQHRTTRINLMTDDGMTAMGDFTELPGRFRYLSMVPQWDFLSFLTAQAAHYPGFSLHREVEVTGLVEDGDGVVRGLRCRTAAGEEEIRADLVVAADGRSSATRAAAGLVTTEYGSPLDVLWYRVSRAAGDPSGTLLRIAPGGLFPMIDRGTYWQGAHTVPKGGFAQLRARGIEEFRATLRTYLPFLGDRVEEVDWDGVGFLEVQVNRLVSWSRPGLLCIGDAAHAMSPVGGVGINLAVQDAVAAANVLVGPLLDGRVRPADLRAVQRRRELPTRLTQRLQLGMQRSMIGSMQADHTRVPLPMRLATRFRPVRRLVSRFLALGVRNERVRTAVAPRVAAVPDVAPSS</sequence>
<protein>
    <submittedName>
        <fullName evidence="3">FAD-dependent oxidoreductase</fullName>
    </submittedName>
</protein>
<dbReference type="EMBL" id="JAVREJ010000003">
    <property type="protein sequence ID" value="MDT0349038.1"/>
    <property type="molecule type" value="Genomic_DNA"/>
</dbReference>
<dbReference type="InterPro" id="IPR050631">
    <property type="entry name" value="PheA/TfdB_FAD_monoxygenase"/>
</dbReference>
<dbReference type="Pfam" id="PF01494">
    <property type="entry name" value="FAD_binding_3"/>
    <property type="match status" value="1"/>
</dbReference>
<evidence type="ECO:0000313" key="3">
    <source>
        <dbReference type="EMBL" id="MDT0349038.1"/>
    </source>
</evidence>
<dbReference type="PANTHER" id="PTHR43476">
    <property type="entry name" value="3-(3-HYDROXY-PHENYL)PROPIONATE/3-HYDROXYCINNAMIC ACID HYDROXYLASE"/>
    <property type="match status" value="1"/>
</dbReference>
<dbReference type="NCBIfam" id="NF004834">
    <property type="entry name" value="PRK06185.1-3"/>
    <property type="match status" value="1"/>
</dbReference>
<evidence type="ECO:0000313" key="4">
    <source>
        <dbReference type="Proteomes" id="UP001183202"/>
    </source>
</evidence>
<dbReference type="Gene3D" id="3.50.50.60">
    <property type="entry name" value="FAD/NAD(P)-binding domain"/>
    <property type="match status" value="2"/>
</dbReference>
<dbReference type="Proteomes" id="UP001183202">
    <property type="component" value="Unassembled WGS sequence"/>
</dbReference>
<keyword evidence="1" id="KW-0560">Oxidoreductase</keyword>
<dbReference type="PRINTS" id="PR00420">
    <property type="entry name" value="RNGMNOXGNASE"/>
</dbReference>
<organism evidence="3 4">
    <name type="scientific">Pseudonocardia charpentierae</name>
    <dbReference type="NCBI Taxonomy" id="3075545"/>
    <lineage>
        <taxon>Bacteria</taxon>
        <taxon>Bacillati</taxon>
        <taxon>Actinomycetota</taxon>
        <taxon>Actinomycetes</taxon>
        <taxon>Pseudonocardiales</taxon>
        <taxon>Pseudonocardiaceae</taxon>
        <taxon>Pseudonocardia</taxon>
    </lineage>
</organism>
<feature type="domain" description="FAD-binding" evidence="2">
    <location>
        <begin position="12"/>
        <end position="337"/>
    </location>
</feature>
<gene>
    <name evidence="3" type="ORF">RM445_05805</name>
</gene>
<dbReference type="InterPro" id="IPR036188">
    <property type="entry name" value="FAD/NAD-bd_sf"/>
</dbReference>
<evidence type="ECO:0000256" key="1">
    <source>
        <dbReference type="ARBA" id="ARBA00023002"/>
    </source>
</evidence>